<dbReference type="PaxDb" id="39947-A0A0P0W314"/>
<dbReference type="Gramene" id="Os03t0749200-00">
    <property type="protein sequence ID" value="Os03t0749200-00"/>
    <property type="gene ID" value="Os03g0749200"/>
</dbReference>
<dbReference type="EMBL" id="AP014959">
    <property type="protein sequence ID" value="BAS86391.1"/>
    <property type="molecule type" value="Genomic_DNA"/>
</dbReference>
<protein>
    <submittedName>
        <fullName evidence="1">Os03g0749200 protein</fullName>
    </submittedName>
</protein>
<name>A0A0P0W314_ORYSJ</name>
<reference evidence="1 2" key="3">
    <citation type="journal article" date="2013" name="Rice">
        <title>Improvement of the Oryza sativa Nipponbare reference genome using next generation sequence and optical map data.</title>
        <authorList>
            <person name="Kawahara Y."/>
            <person name="de la Bastide M."/>
            <person name="Hamilton J.P."/>
            <person name="Kanamori H."/>
            <person name="McCombie W.R."/>
            <person name="Ouyang S."/>
            <person name="Schwartz D.C."/>
            <person name="Tanaka T."/>
            <person name="Wu J."/>
            <person name="Zhou S."/>
            <person name="Childs K.L."/>
            <person name="Davidson R.M."/>
            <person name="Lin H."/>
            <person name="Quesada-Ocampo L."/>
            <person name="Vaillancourt B."/>
            <person name="Sakai H."/>
            <person name="Lee S.S."/>
            <person name="Kim J."/>
            <person name="Numa H."/>
            <person name="Itoh T."/>
            <person name="Buell C.R."/>
            <person name="Matsumoto T."/>
        </authorList>
    </citation>
    <scope>NUCLEOTIDE SEQUENCE [LARGE SCALE GENOMIC DNA]</scope>
    <source>
        <strain evidence="2">cv. Nipponbare</strain>
    </source>
</reference>
<dbReference type="Proteomes" id="UP000059680">
    <property type="component" value="Chromosome 3"/>
</dbReference>
<proteinExistence type="predicted"/>
<dbReference type="AlphaFoldDB" id="A0A0P0W314"/>
<reference evidence="2" key="1">
    <citation type="journal article" date="2005" name="Nature">
        <title>The map-based sequence of the rice genome.</title>
        <authorList>
            <consortium name="International rice genome sequencing project (IRGSP)"/>
            <person name="Matsumoto T."/>
            <person name="Wu J."/>
            <person name="Kanamori H."/>
            <person name="Katayose Y."/>
            <person name="Fujisawa M."/>
            <person name="Namiki N."/>
            <person name="Mizuno H."/>
            <person name="Yamamoto K."/>
            <person name="Antonio B.A."/>
            <person name="Baba T."/>
            <person name="Sakata K."/>
            <person name="Nagamura Y."/>
            <person name="Aoki H."/>
            <person name="Arikawa K."/>
            <person name="Arita K."/>
            <person name="Bito T."/>
            <person name="Chiden Y."/>
            <person name="Fujitsuka N."/>
            <person name="Fukunaka R."/>
            <person name="Hamada M."/>
            <person name="Harada C."/>
            <person name="Hayashi A."/>
            <person name="Hijishita S."/>
            <person name="Honda M."/>
            <person name="Hosokawa S."/>
            <person name="Ichikawa Y."/>
            <person name="Idonuma A."/>
            <person name="Iijima M."/>
            <person name="Ikeda M."/>
            <person name="Ikeno M."/>
            <person name="Ito K."/>
            <person name="Ito S."/>
            <person name="Ito T."/>
            <person name="Ito Y."/>
            <person name="Ito Y."/>
            <person name="Iwabuchi A."/>
            <person name="Kamiya K."/>
            <person name="Karasawa W."/>
            <person name="Kurita K."/>
            <person name="Katagiri S."/>
            <person name="Kikuta A."/>
            <person name="Kobayashi H."/>
            <person name="Kobayashi N."/>
            <person name="Machita K."/>
            <person name="Maehara T."/>
            <person name="Masukawa M."/>
            <person name="Mizubayashi T."/>
            <person name="Mukai Y."/>
            <person name="Nagasaki H."/>
            <person name="Nagata Y."/>
            <person name="Naito S."/>
            <person name="Nakashima M."/>
            <person name="Nakama Y."/>
            <person name="Nakamichi Y."/>
            <person name="Nakamura M."/>
            <person name="Meguro A."/>
            <person name="Negishi M."/>
            <person name="Ohta I."/>
            <person name="Ohta T."/>
            <person name="Okamoto M."/>
            <person name="Ono N."/>
            <person name="Saji S."/>
            <person name="Sakaguchi M."/>
            <person name="Sakai K."/>
            <person name="Shibata M."/>
            <person name="Shimokawa T."/>
            <person name="Song J."/>
            <person name="Takazaki Y."/>
            <person name="Terasawa K."/>
            <person name="Tsugane M."/>
            <person name="Tsuji K."/>
            <person name="Ueda S."/>
            <person name="Waki K."/>
            <person name="Yamagata H."/>
            <person name="Yamamoto M."/>
            <person name="Yamamoto S."/>
            <person name="Yamane H."/>
            <person name="Yoshiki S."/>
            <person name="Yoshihara R."/>
            <person name="Yukawa K."/>
            <person name="Zhong H."/>
            <person name="Yano M."/>
            <person name="Yuan Q."/>
            <person name="Ouyang S."/>
            <person name="Liu J."/>
            <person name="Jones K.M."/>
            <person name="Gansberger K."/>
            <person name="Moffat K."/>
            <person name="Hill J."/>
            <person name="Bera J."/>
            <person name="Fadrosh D."/>
            <person name="Jin S."/>
            <person name="Johri S."/>
            <person name="Kim M."/>
            <person name="Overton L."/>
            <person name="Reardon M."/>
            <person name="Tsitrin T."/>
            <person name="Vuong H."/>
            <person name="Weaver B."/>
            <person name="Ciecko A."/>
            <person name="Tallon L."/>
            <person name="Jackson J."/>
            <person name="Pai G."/>
            <person name="Aken S.V."/>
            <person name="Utterback T."/>
            <person name="Reidmuller S."/>
            <person name="Feldblyum T."/>
            <person name="Hsiao J."/>
            <person name="Zismann V."/>
            <person name="Iobst S."/>
            <person name="de Vazeille A.R."/>
            <person name="Buell C.R."/>
            <person name="Ying K."/>
            <person name="Li Y."/>
            <person name="Lu T."/>
            <person name="Huang Y."/>
            <person name="Zhao Q."/>
            <person name="Feng Q."/>
            <person name="Zhang L."/>
            <person name="Zhu J."/>
            <person name="Weng Q."/>
            <person name="Mu J."/>
            <person name="Lu Y."/>
            <person name="Fan D."/>
            <person name="Liu Y."/>
            <person name="Guan J."/>
            <person name="Zhang Y."/>
            <person name="Yu S."/>
            <person name="Liu X."/>
            <person name="Zhang Y."/>
            <person name="Hong G."/>
            <person name="Han B."/>
            <person name="Choisne N."/>
            <person name="Demange N."/>
            <person name="Orjeda G."/>
            <person name="Samain S."/>
            <person name="Cattolico L."/>
            <person name="Pelletier E."/>
            <person name="Couloux A."/>
            <person name="Segurens B."/>
            <person name="Wincker P."/>
            <person name="D'Hont A."/>
            <person name="Scarpelli C."/>
            <person name="Weissenbach J."/>
            <person name="Salanoubat M."/>
            <person name="Quetier F."/>
            <person name="Yu Y."/>
            <person name="Kim H.R."/>
            <person name="Rambo T."/>
            <person name="Currie J."/>
            <person name="Collura K."/>
            <person name="Luo M."/>
            <person name="Yang T."/>
            <person name="Ammiraju J.S.S."/>
            <person name="Engler F."/>
            <person name="Soderlund C."/>
            <person name="Wing R.A."/>
            <person name="Palmer L.E."/>
            <person name="de la Bastide M."/>
            <person name="Spiegel L."/>
            <person name="Nascimento L."/>
            <person name="Zutavern T."/>
            <person name="O'Shaughnessy A."/>
            <person name="Dike S."/>
            <person name="Dedhia N."/>
            <person name="Preston R."/>
            <person name="Balija V."/>
            <person name="McCombie W.R."/>
            <person name="Chow T."/>
            <person name="Chen H."/>
            <person name="Chung M."/>
            <person name="Chen C."/>
            <person name="Shaw J."/>
            <person name="Wu H."/>
            <person name="Hsiao K."/>
            <person name="Chao Y."/>
            <person name="Chu M."/>
            <person name="Cheng C."/>
            <person name="Hour A."/>
            <person name="Lee P."/>
            <person name="Lin S."/>
            <person name="Lin Y."/>
            <person name="Liou J."/>
            <person name="Liu S."/>
            <person name="Hsing Y."/>
            <person name="Raghuvanshi S."/>
            <person name="Mohanty A."/>
            <person name="Bharti A.K."/>
            <person name="Gaur A."/>
            <person name="Gupta V."/>
            <person name="Kumar D."/>
            <person name="Ravi V."/>
            <person name="Vij S."/>
            <person name="Kapur A."/>
            <person name="Khurana P."/>
            <person name="Khurana P."/>
            <person name="Khurana J.P."/>
            <person name="Tyagi A.K."/>
            <person name="Gaikwad K."/>
            <person name="Singh A."/>
            <person name="Dalal V."/>
            <person name="Srivastava S."/>
            <person name="Dixit A."/>
            <person name="Pal A.K."/>
            <person name="Ghazi I.A."/>
            <person name="Yadav M."/>
            <person name="Pandit A."/>
            <person name="Bhargava A."/>
            <person name="Sureshbabu K."/>
            <person name="Batra K."/>
            <person name="Sharma T.R."/>
            <person name="Mohapatra T."/>
            <person name="Singh N.K."/>
            <person name="Messing J."/>
            <person name="Nelson A.B."/>
            <person name="Fuks G."/>
            <person name="Kavchok S."/>
            <person name="Keizer G."/>
            <person name="Linton E."/>
            <person name="Llaca V."/>
            <person name="Song R."/>
            <person name="Tanyolac B."/>
            <person name="Young S."/>
            <person name="Ho-Il K."/>
            <person name="Hahn J.H."/>
            <person name="Sangsakoo G."/>
            <person name="Vanavichit A."/>
            <person name="de Mattos Luiz.A.T."/>
            <person name="Zimmer P.D."/>
            <person name="Malone G."/>
            <person name="Dellagostin O."/>
            <person name="de Oliveira A.C."/>
            <person name="Bevan M."/>
            <person name="Bancroft I."/>
            <person name="Minx P."/>
            <person name="Cordum H."/>
            <person name="Wilson R."/>
            <person name="Cheng Z."/>
            <person name="Jin W."/>
            <person name="Jiang J."/>
            <person name="Leong S.A."/>
            <person name="Iwama H."/>
            <person name="Gojobori T."/>
            <person name="Itoh T."/>
            <person name="Niimura Y."/>
            <person name="Fujii Y."/>
            <person name="Habara T."/>
            <person name="Sakai H."/>
            <person name="Sato Y."/>
            <person name="Wilson G."/>
            <person name="Kumar K."/>
            <person name="McCouch S."/>
            <person name="Juretic N."/>
            <person name="Hoen D."/>
            <person name="Wright S."/>
            <person name="Bruskiewich R."/>
            <person name="Bureau T."/>
            <person name="Miyao A."/>
            <person name="Hirochika H."/>
            <person name="Nishikawa T."/>
            <person name="Kadowaki K."/>
            <person name="Sugiura M."/>
            <person name="Burr B."/>
            <person name="Sasaki T."/>
        </authorList>
    </citation>
    <scope>NUCLEOTIDE SEQUENCE [LARGE SCALE GENOMIC DNA]</scope>
    <source>
        <strain evidence="2">cv. Nipponbare</strain>
    </source>
</reference>
<evidence type="ECO:0000313" key="1">
    <source>
        <dbReference type="EMBL" id="BAS86391.1"/>
    </source>
</evidence>
<keyword evidence="2" id="KW-1185">Reference proteome</keyword>
<reference evidence="1 2" key="2">
    <citation type="journal article" date="2013" name="Plant Cell Physiol.">
        <title>Rice Annotation Project Database (RAP-DB): an integrative and interactive database for rice genomics.</title>
        <authorList>
            <person name="Sakai H."/>
            <person name="Lee S.S."/>
            <person name="Tanaka T."/>
            <person name="Numa H."/>
            <person name="Kim J."/>
            <person name="Kawahara Y."/>
            <person name="Wakimoto H."/>
            <person name="Yang C.C."/>
            <person name="Iwamoto M."/>
            <person name="Abe T."/>
            <person name="Yamada Y."/>
            <person name="Muto A."/>
            <person name="Inokuchi H."/>
            <person name="Ikemura T."/>
            <person name="Matsumoto T."/>
            <person name="Sasaki T."/>
            <person name="Itoh T."/>
        </authorList>
    </citation>
    <scope>NUCLEOTIDE SEQUENCE [LARGE SCALE GENOMIC DNA]</scope>
    <source>
        <strain evidence="2">cv. Nipponbare</strain>
    </source>
</reference>
<gene>
    <name evidence="1" type="ordered locus">Os03g0749200</name>
    <name evidence="1" type="ORF">OSNPB_030749200</name>
</gene>
<evidence type="ECO:0000313" key="2">
    <source>
        <dbReference type="Proteomes" id="UP000059680"/>
    </source>
</evidence>
<dbReference type="InParanoid" id="A0A0P0W314"/>
<accession>A0A0P0W314</accession>
<sequence>MLVAEIHRQLVHRFEPSTWQLAGEAVIPEQHVGDAVALRAGEPGGDERVHGADVRLHHERTPGDEHHHALDEPAHVLDHLRPRRRDGQVQVVPLRLRVRLLPHHHHRVVVLLGALGDRALVRVLRVVDHRALVHRRLDRLQDRRPCITIHISGKRDGESAALEAEVVGVAAGDEDLVGLLGQRQHGLLPVLAVLEQDERPAHGLARDLPVLLVAELAGEARVRERVLEEAHGELDAEDAAHGVVDPVQLDRPVRHLRRQVGDELRVVVRDHHHVNARVDRLLDRVVVVLVRRRRDPVHRLPVLALVTLNFNLFLRMSVMRKRFSCILTPFQLE</sequence>
<organism evidence="1 2">
    <name type="scientific">Oryza sativa subsp. japonica</name>
    <name type="common">Rice</name>
    <dbReference type="NCBI Taxonomy" id="39947"/>
    <lineage>
        <taxon>Eukaryota</taxon>
        <taxon>Viridiplantae</taxon>
        <taxon>Streptophyta</taxon>
        <taxon>Embryophyta</taxon>
        <taxon>Tracheophyta</taxon>
        <taxon>Spermatophyta</taxon>
        <taxon>Magnoliopsida</taxon>
        <taxon>Liliopsida</taxon>
        <taxon>Poales</taxon>
        <taxon>Poaceae</taxon>
        <taxon>BOP clade</taxon>
        <taxon>Oryzoideae</taxon>
        <taxon>Oryzeae</taxon>
        <taxon>Oryzinae</taxon>
        <taxon>Oryza</taxon>
        <taxon>Oryza sativa</taxon>
    </lineage>
</organism>